<evidence type="ECO:0000313" key="2">
    <source>
        <dbReference type="EMBL" id="AQK96054.1"/>
    </source>
</evidence>
<feature type="compositionally biased region" description="Basic and acidic residues" evidence="1">
    <location>
        <begin position="660"/>
        <end position="670"/>
    </location>
</feature>
<dbReference type="EMBL" id="CM000784">
    <property type="protein sequence ID" value="AQK96054.1"/>
    <property type="molecule type" value="Genomic_DNA"/>
</dbReference>
<dbReference type="IntAct" id="A0A1D6FXH9">
    <property type="interactions" value="2"/>
</dbReference>
<dbReference type="Gene3D" id="2.30.30.140">
    <property type="match status" value="1"/>
</dbReference>
<reference evidence="2" key="1">
    <citation type="submission" date="2015-12" db="EMBL/GenBank/DDBJ databases">
        <title>Update maize B73 reference genome by single molecule sequencing technologies.</title>
        <authorList>
            <consortium name="Maize Genome Sequencing Project"/>
            <person name="Ware D."/>
        </authorList>
    </citation>
    <scope>NUCLEOTIDE SEQUENCE</scope>
    <source>
        <tissue evidence="2">Seedling</tissue>
    </source>
</reference>
<feature type="region of interest" description="Disordered" evidence="1">
    <location>
        <begin position="542"/>
        <end position="562"/>
    </location>
</feature>
<feature type="compositionally biased region" description="Basic residues" evidence="1">
    <location>
        <begin position="647"/>
        <end position="659"/>
    </location>
</feature>
<dbReference type="CDD" id="cd05162">
    <property type="entry name" value="PWWP"/>
    <property type="match status" value="1"/>
</dbReference>
<proteinExistence type="predicted"/>
<dbReference type="InterPro" id="IPR044679">
    <property type="entry name" value="PWWP2-like"/>
</dbReference>
<dbReference type="ExpressionAtlas" id="A0A1D6FXH9">
    <property type="expression patterns" value="baseline and differential"/>
</dbReference>
<dbReference type="OMA" id="NGMVMSQ"/>
<accession>A0A1D6FXH9</accession>
<feature type="region of interest" description="Disordered" evidence="1">
    <location>
        <begin position="275"/>
        <end position="297"/>
    </location>
</feature>
<dbReference type="SUPFAM" id="SSF63748">
    <property type="entry name" value="Tudor/PWWP/MBT"/>
    <property type="match status" value="1"/>
</dbReference>
<gene>
    <name evidence="2" type="ORF">ZEAMMB73_Zm00001d011160</name>
</gene>
<dbReference type="AlphaFoldDB" id="A0A1D6FXH9"/>
<feature type="region of interest" description="Disordered" evidence="1">
    <location>
        <begin position="193"/>
        <end position="220"/>
    </location>
</feature>
<dbReference type="InterPro" id="IPR000313">
    <property type="entry name" value="PWWP_dom"/>
</dbReference>
<name>A0A1D6FXH9_MAIZE</name>
<feature type="compositionally biased region" description="Pro residues" evidence="1">
    <location>
        <begin position="542"/>
        <end position="555"/>
    </location>
</feature>
<feature type="region of interest" description="Disordered" evidence="1">
    <location>
        <begin position="614"/>
        <end position="704"/>
    </location>
</feature>
<dbReference type="PANTHER" id="PTHR33697:SF1">
    <property type="entry name" value="TUDOR_PWWP_MBT SUPERFAMILY PROTEIN"/>
    <property type="match status" value="1"/>
</dbReference>
<feature type="compositionally biased region" description="Basic residues" evidence="1">
    <location>
        <begin position="204"/>
        <end position="213"/>
    </location>
</feature>
<feature type="compositionally biased region" description="Basic and acidic residues" evidence="1">
    <location>
        <begin position="614"/>
        <end position="624"/>
    </location>
</feature>
<protein>
    <submittedName>
        <fullName evidence="2">Tudor/PWWP/MBT superfamily protein</fullName>
    </submittedName>
</protein>
<dbReference type="PROSITE" id="PS50812">
    <property type="entry name" value="PWWP"/>
    <property type="match status" value="1"/>
</dbReference>
<dbReference type="OrthoDB" id="607790at2759"/>
<dbReference type="InParanoid" id="A0A1D6FXH9"/>
<organism evidence="2">
    <name type="scientific">Zea mays</name>
    <name type="common">Maize</name>
    <dbReference type="NCBI Taxonomy" id="4577"/>
    <lineage>
        <taxon>Eukaryota</taxon>
        <taxon>Viridiplantae</taxon>
        <taxon>Streptophyta</taxon>
        <taxon>Embryophyta</taxon>
        <taxon>Tracheophyta</taxon>
        <taxon>Spermatophyta</taxon>
        <taxon>Magnoliopsida</taxon>
        <taxon>Liliopsida</taxon>
        <taxon>Poales</taxon>
        <taxon>Poaceae</taxon>
        <taxon>PACMAD clade</taxon>
        <taxon>Panicoideae</taxon>
        <taxon>Andropogonodae</taxon>
        <taxon>Andropogoneae</taxon>
        <taxon>Tripsacinae</taxon>
        <taxon>Zea</taxon>
    </lineage>
</organism>
<dbReference type="Pfam" id="PF00855">
    <property type="entry name" value="PWWP"/>
    <property type="match status" value="1"/>
</dbReference>
<sequence>MGSCAGEEWPGGVTGPDAEVGALVWVRRRNGSWWPGRILGMGELPENIVIPPRSAGTPIKLLGRPDGSIDWYNLEKSKRVKSFRCGEYDECIEKAKALVRRQKKTHTEGRYVRREDAIMHALEIERSHFPNNCDDLEEDADNDICASQNICSAKSININGLSKKSRGARSLYDIEINSAQELSQTLTLYKQPQNLSSSSTRYASSKRKKWKGHKDHEDDSVHGFQRMRDLREIGTKNVFKQKSGSGIVSDVPLLESGSSFGYDLSSADGIKLGEQSQSSIKKKRSNIGQSYDSLSKKDKHHPLSLLCEDSEVSGTYYHWDPSGQSCSQYPGGQIPNLVESSRRAKTIFPTDVNNCSYSSGTSSLDTLLDTSHINHKRSLNAVTPKNADPCTARFLNDDCPDCDGFLDAVTLEEDVLEEGKSHLDTYGSCASIKDQISKLGNQSTGCGIGGTSSTRHNRNSKKNITAVNFLIPKGSHKRDTNSLLQHEGIIKSEGTVFRPAELEDNAHVTPEHDESSETISNLSNYEKNTTSFPNYVPLQLLPPPGQRPDPKPPGCPVTNPTRRARADYRLYDVEVTVQRSYKGHHAPLISLMSKWTGKPIVGYPVTLEVLKDSRHTTSRDEHRPVMGSLDSLLKSRVSEPRQARSSHASRSKFKSSGRKKATEHDLDRSWWPHTKKPASSPRKMRRLSSFAGSRRESADQKPVVAKTGGPAVACVPLRLVFSRINEALSFPLRQEKTT</sequence>
<evidence type="ECO:0000256" key="1">
    <source>
        <dbReference type="SAM" id="MobiDB-lite"/>
    </source>
</evidence>
<dbReference type="PANTHER" id="PTHR33697">
    <property type="entry name" value="T17B22.17 PROTEIN-RELATED"/>
    <property type="match status" value="1"/>
</dbReference>